<keyword evidence="3" id="KW-1185">Reference proteome</keyword>
<name>A0A1I6NV89_9FLAO</name>
<accession>A0A1I6NV89</accession>
<dbReference type="RefSeq" id="WP_143102365.1">
    <property type="nucleotide sequence ID" value="NZ_FOZP01000001.1"/>
</dbReference>
<feature type="transmembrane region" description="Helical" evidence="1">
    <location>
        <begin position="108"/>
        <end position="130"/>
    </location>
</feature>
<evidence type="ECO:0000313" key="3">
    <source>
        <dbReference type="Proteomes" id="UP000199312"/>
    </source>
</evidence>
<gene>
    <name evidence="2" type="ORF">SAMN04488006_0607</name>
</gene>
<keyword evidence="1" id="KW-1133">Transmembrane helix</keyword>
<evidence type="ECO:0000256" key="1">
    <source>
        <dbReference type="SAM" id="Phobius"/>
    </source>
</evidence>
<dbReference type="STRING" id="593133.SAMN04488006_0607"/>
<proteinExistence type="predicted"/>
<reference evidence="3" key="1">
    <citation type="submission" date="2016-10" db="EMBL/GenBank/DDBJ databases">
        <authorList>
            <person name="Varghese N."/>
            <person name="Submissions S."/>
        </authorList>
    </citation>
    <scope>NUCLEOTIDE SEQUENCE [LARGE SCALE GENOMIC DNA]</scope>
    <source>
        <strain evidence="3">DSM 24450</strain>
    </source>
</reference>
<dbReference type="Proteomes" id="UP000199312">
    <property type="component" value="Unassembled WGS sequence"/>
</dbReference>
<dbReference type="OrthoDB" id="1442507at2"/>
<organism evidence="2 3">
    <name type="scientific">Lutibacter maritimus</name>
    <dbReference type="NCBI Taxonomy" id="593133"/>
    <lineage>
        <taxon>Bacteria</taxon>
        <taxon>Pseudomonadati</taxon>
        <taxon>Bacteroidota</taxon>
        <taxon>Flavobacteriia</taxon>
        <taxon>Flavobacteriales</taxon>
        <taxon>Flavobacteriaceae</taxon>
        <taxon>Lutibacter</taxon>
    </lineage>
</organism>
<protein>
    <submittedName>
        <fullName evidence="2">Uncharacterized protein</fullName>
    </submittedName>
</protein>
<evidence type="ECO:0000313" key="2">
    <source>
        <dbReference type="EMBL" id="SFS31790.1"/>
    </source>
</evidence>
<dbReference type="EMBL" id="FOZP01000001">
    <property type="protein sequence ID" value="SFS31790.1"/>
    <property type="molecule type" value="Genomic_DNA"/>
</dbReference>
<keyword evidence="1" id="KW-0812">Transmembrane</keyword>
<keyword evidence="1" id="KW-0472">Membrane</keyword>
<dbReference type="AlphaFoldDB" id="A0A1I6NV89"/>
<sequence length="136" mass="15872">MMKTDKEIDEFAKYIVKEASVEKPSEEFVNKVMDAIYLENTTALNTSFKPLISNTSWFVIVLIFASVIGYLLNIETKLPAMFNFIDVSFFKNIPSIEIFSKIHFSNTFTLSFIVFSIFVIFQLIVIKNYFNKQHHF</sequence>
<feature type="transmembrane region" description="Helical" evidence="1">
    <location>
        <begin position="51"/>
        <end position="72"/>
    </location>
</feature>